<organism evidence="6 7">
    <name type="scientific">Nitrospina gracilis (strain 3/211)</name>
    <dbReference type="NCBI Taxonomy" id="1266370"/>
    <lineage>
        <taxon>Bacteria</taxon>
        <taxon>Pseudomonadati</taxon>
        <taxon>Nitrospinota/Tectimicrobiota group</taxon>
        <taxon>Nitrospinota</taxon>
        <taxon>Nitrospinia</taxon>
        <taxon>Nitrospinales</taxon>
        <taxon>Nitrospinaceae</taxon>
        <taxon>Nitrospina</taxon>
    </lineage>
</organism>
<dbReference type="AlphaFoldDB" id="M1YYF1"/>
<keyword evidence="3 5" id="KW-1133">Transmembrane helix</keyword>
<dbReference type="Proteomes" id="UP000011704">
    <property type="component" value="Unassembled WGS sequence"/>
</dbReference>
<feature type="transmembrane region" description="Helical" evidence="5">
    <location>
        <begin position="105"/>
        <end position="138"/>
    </location>
</feature>
<dbReference type="Pfam" id="PF04191">
    <property type="entry name" value="PEMT"/>
    <property type="match status" value="1"/>
</dbReference>
<evidence type="ECO:0000256" key="4">
    <source>
        <dbReference type="ARBA" id="ARBA00023136"/>
    </source>
</evidence>
<keyword evidence="7" id="KW-1185">Reference proteome</keyword>
<dbReference type="Gene3D" id="1.20.120.1630">
    <property type="match status" value="1"/>
</dbReference>
<evidence type="ECO:0000256" key="5">
    <source>
        <dbReference type="SAM" id="Phobius"/>
    </source>
</evidence>
<feature type="transmembrane region" description="Helical" evidence="5">
    <location>
        <begin position="57"/>
        <end position="77"/>
    </location>
</feature>
<keyword evidence="2 5" id="KW-0812">Transmembrane</keyword>
<dbReference type="InterPro" id="IPR052527">
    <property type="entry name" value="Metal_cation-efflux_comp"/>
</dbReference>
<dbReference type="STRING" id="1266370.NITGR_280007"/>
<evidence type="ECO:0000313" key="6">
    <source>
        <dbReference type="EMBL" id="CCQ90291.1"/>
    </source>
</evidence>
<keyword evidence="4 5" id="KW-0472">Membrane</keyword>
<evidence type="ECO:0008006" key="8">
    <source>
        <dbReference type="Google" id="ProtNLM"/>
    </source>
</evidence>
<reference evidence="6 7" key="1">
    <citation type="journal article" date="2013" name="Front. Microbiol.">
        <title>The genome of Nitrospina gracilis illuminates the metabolism and evolution of the major marine nitrite oxidizer.</title>
        <authorList>
            <person name="Luecker S."/>
            <person name="Nowka B."/>
            <person name="Rattei T."/>
            <person name="Spieck E."/>
            <person name="and Daims H."/>
        </authorList>
    </citation>
    <scope>NUCLEOTIDE SEQUENCE [LARGE SCALE GENOMIC DNA]</scope>
    <source>
        <strain evidence="6 7">3/211</strain>
    </source>
</reference>
<gene>
    <name evidence="6" type="ORF">NITGR_280007</name>
</gene>
<dbReference type="GO" id="GO:0012505">
    <property type="term" value="C:endomembrane system"/>
    <property type="evidence" value="ECO:0007669"/>
    <property type="project" value="UniProtKB-SubCell"/>
</dbReference>
<dbReference type="InterPro" id="IPR007318">
    <property type="entry name" value="Phopholipid_MeTrfase"/>
</dbReference>
<dbReference type="PANTHER" id="PTHR43847:SF1">
    <property type="entry name" value="BLL3993 PROTEIN"/>
    <property type="match status" value="1"/>
</dbReference>
<evidence type="ECO:0000256" key="3">
    <source>
        <dbReference type="ARBA" id="ARBA00022989"/>
    </source>
</evidence>
<evidence type="ECO:0000256" key="1">
    <source>
        <dbReference type="ARBA" id="ARBA00004127"/>
    </source>
</evidence>
<proteinExistence type="predicted"/>
<feature type="transmembrane region" description="Helical" evidence="5">
    <location>
        <begin position="26"/>
        <end position="45"/>
    </location>
</feature>
<evidence type="ECO:0000256" key="2">
    <source>
        <dbReference type="ARBA" id="ARBA00022692"/>
    </source>
</evidence>
<protein>
    <recommendedName>
        <fullName evidence="8">Isoprenylcysteine carboxyl methyltransferase</fullName>
    </recommendedName>
</protein>
<dbReference type="EMBL" id="CAQJ01000031">
    <property type="protein sequence ID" value="CCQ90291.1"/>
    <property type="molecule type" value="Genomic_DNA"/>
</dbReference>
<name>M1YYF1_NITG3</name>
<dbReference type="PANTHER" id="PTHR43847">
    <property type="entry name" value="BLL3993 PROTEIN"/>
    <property type="match status" value="1"/>
</dbReference>
<comment type="caution">
    <text evidence="6">The sequence shown here is derived from an EMBL/GenBank/DDBJ whole genome shotgun (WGS) entry which is preliminary data.</text>
</comment>
<comment type="subcellular location">
    <subcellularLocation>
        <location evidence="1">Endomembrane system</location>
        <topology evidence="1">Multi-pass membrane protein</topology>
    </subcellularLocation>
</comment>
<accession>M1YYF1</accession>
<dbReference type="InParanoid" id="M1YYF1"/>
<sequence length="165" mass="18236">MPVPEPDAEREADGSTDGAMSPVKSLVFTIAIPSVYLGALLVAWLGPKHFGFGVRPLVYAGLTVGLSGLLFWIVAMVQLGKSLAVLPGGDRLVSRGVYRCVRHPVYWGIVLTFFGLFLAVGSVQGMVYLFVVVVPLNIVRARQEERAMQKKFGEAYTRYRRQTWF</sequence>
<dbReference type="HOGENOM" id="CLU_1481331_0_0_0"/>
<evidence type="ECO:0000313" key="7">
    <source>
        <dbReference type="Proteomes" id="UP000011704"/>
    </source>
</evidence>